<protein>
    <submittedName>
        <fullName evidence="1">Uncharacterized protein</fullName>
    </submittedName>
</protein>
<name>A0A920C6X6_9BACI</name>
<dbReference type="AlphaFoldDB" id="A0A920C6X6"/>
<dbReference type="EMBL" id="BORP01000006">
    <property type="protein sequence ID" value="GIO28270.1"/>
    <property type="molecule type" value="Genomic_DNA"/>
</dbReference>
<gene>
    <name evidence="1" type="ORF">J43TS3_28810</name>
</gene>
<evidence type="ECO:0000313" key="2">
    <source>
        <dbReference type="Proteomes" id="UP000676917"/>
    </source>
</evidence>
<dbReference type="Proteomes" id="UP000676917">
    <property type="component" value="Unassembled WGS sequence"/>
</dbReference>
<comment type="caution">
    <text evidence="1">The sequence shown here is derived from an EMBL/GenBank/DDBJ whole genome shotgun (WGS) entry which is preliminary data.</text>
</comment>
<proteinExistence type="predicted"/>
<keyword evidence="2" id="KW-1185">Reference proteome</keyword>
<organism evidence="1 2">
    <name type="scientific">Ornithinibacillus bavariensis</name>
    <dbReference type="NCBI Taxonomy" id="545502"/>
    <lineage>
        <taxon>Bacteria</taxon>
        <taxon>Bacillati</taxon>
        <taxon>Bacillota</taxon>
        <taxon>Bacilli</taxon>
        <taxon>Bacillales</taxon>
        <taxon>Bacillaceae</taxon>
        <taxon>Ornithinibacillus</taxon>
    </lineage>
</organism>
<reference evidence="1" key="1">
    <citation type="submission" date="2021-03" db="EMBL/GenBank/DDBJ databases">
        <title>Antimicrobial resistance genes in bacteria isolated from Japanese honey, and their potential for conferring macrolide and lincosamide resistance in the American foulbrood pathogen Paenibacillus larvae.</title>
        <authorList>
            <person name="Okamoto M."/>
            <person name="Kumagai M."/>
            <person name="Kanamori H."/>
            <person name="Takamatsu D."/>
        </authorList>
    </citation>
    <scope>NUCLEOTIDE SEQUENCE</scope>
    <source>
        <strain evidence="1">J43TS3</strain>
    </source>
</reference>
<evidence type="ECO:0000313" key="1">
    <source>
        <dbReference type="EMBL" id="GIO28270.1"/>
    </source>
</evidence>
<sequence>MVISNKKSMNPSLLTDKNTIIDKFKSLKDFEDIANMLEVPTKELWNILVDSNKQNYSTFVI</sequence>
<accession>A0A920C6X6</accession>